<sequence>MQMRRVPDHPDLILKKTGESGQDRQKSCCICDEAAREAIRSSDAFVNQGTNSTVFGPHASAPLLGGRRCQPLPLESAGASAFPWMVPAPATHLGLWNVPVPAPFLGGCRHGASSRPALPVASARYGDQRPPSGCPEWAADVKEITYCRTNRMKPGQFLTPLTKAFFGTHASAYDPPWGPPATTTSPWTPAPTMALAMGYGAGVPPWGLA</sequence>
<evidence type="ECO:0000313" key="2">
    <source>
        <dbReference type="Proteomes" id="UP001497700"/>
    </source>
</evidence>
<proteinExistence type="predicted"/>
<comment type="caution">
    <text evidence="1">The sequence shown here is derived from an EMBL/GenBank/DDBJ whole genome shotgun (WGS) entry which is preliminary data.</text>
</comment>
<dbReference type="EMBL" id="MU393489">
    <property type="protein sequence ID" value="KAI4864267.1"/>
    <property type="molecule type" value="Genomic_DNA"/>
</dbReference>
<keyword evidence="2" id="KW-1185">Reference proteome</keyword>
<organism evidence="1 2">
    <name type="scientific">Hypoxylon rubiginosum</name>
    <dbReference type="NCBI Taxonomy" id="110542"/>
    <lineage>
        <taxon>Eukaryota</taxon>
        <taxon>Fungi</taxon>
        <taxon>Dikarya</taxon>
        <taxon>Ascomycota</taxon>
        <taxon>Pezizomycotina</taxon>
        <taxon>Sordariomycetes</taxon>
        <taxon>Xylariomycetidae</taxon>
        <taxon>Xylariales</taxon>
        <taxon>Hypoxylaceae</taxon>
        <taxon>Hypoxylon</taxon>
    </lineage>
</organism>
<name>A0ACB9YYH7_9PEZI</name>
<protein>
    <submittedName>
        <fullName evidence="1">Uncharacterized protein</fullName>
    </submittedName>
</protein>
<dbReference type="Proteomes" id="UP001497700">
    <property type="component" value="Unassembled WGS sequence"/>
</dbReference>
<gene>
    <name evidence="1" type="ORF">F4820DRAFT_449225</name>
</gene>
<accession>A0ACB9YYH7</accession>
<reference evidence="1 2" key="1">
    <citation type="journal article" date="2022" name="New Phytol.">
        <title>Ecological generalism drives hyperdiversity of secondary metabolite gene clusters in xylarialean endophytes.</title>
        <authorList>
            <person name="Franco M.E.E."/>
            <person name="Wisecaver J.H."/>
            <person name="Arnold A.E."/>
            <person name="Ju Y.M."/>
            <person name="Slot J.C."/>
            <person name="Ahrendt S."/>
            <person name="Moore L.P."/>
            <person name="Eastman K.E."/>
            <person name="Scott K."/>
            <person name="Konkel Z."/>
            <person name="Mondo S.J."/>
            <person name="Kuo A."/>
            <person name="Hayes R.D."/>
            <person name="Haridas S."/>
            <person name="Andreopoulos B."/>
            <person name="Riley R."/>
            <person name="LaButti K."/>
            <person name="Pangilinan J."/>
            <person name="Lipzen A."/>
            <person name="Amirebrahimi M."/>
            <person name="Yan J."/>
            <person name="Adam C."/>
            <person name="Keymanesh K."/>
            <person name="Ng V."/>
            <person name="Louie K."/>
            <person name="Northen T."/>
            <person name="Drula E."/>
            <person name="Henrissat B."/>
            <person name="Hsieh H.M."/>
            <person name="Youens-Clark K."/>
            <person name="Lutzoni F."/>
            <person name="Miadlikowska J."/>
            <person name="Eastwood D.C."/>
            <person name="Hamelin R.C."/>
            <person name="Grigoriev I.V."/>
            <person name="U'Ren J.M."/>
        </authorList>
    </citation>
    <scope>NUCLEOTIDE SEQUENCE [LARGE SCALE GENOMIC DNA]</scope>
    <source>
        <strain evidence="1 2">CBS 119005</strain>
    </source>
</reference>
<evidence type="ECO:0000313" key="1">
    <source>
        <dbReference type="EMBL" id="KAI4864267.1"/>
    </source>
</evidence>